<evidence type="ECO:0000313" key="2">
    <source>
        <dbReference type="EnsemblPlants" id="OGLUM10G09030.1"/>
    </source>
</evidence>
<sequence>MAANVDGALPPPAVARCFRSFTAGAANGRVNDLQEIVSDTLKYAYQIGILEHGGNRTERAHLGQVRRDLPQEQPGQLAVAVEPHQRPVVERRWEGLPDTGGHGRCGGGGPHLQESPEAAAVRRRVVHGHPDRHAPATADELRHLRRHDGRGELVAADVRDELPQRVLVVLLPFVDEPPEVEVRLGLHERHAATGLHDDGQRFLLRRVDQRAGEGVERREHRLEGVPERAYDVSERRRGREEEDAADGRQRDPKEGGHRAGERCRRGVEHGQALHAGGTATATAIAGHGRIVVGNVATATAIARPGWVVVDDAAGTATAAAWPARVVGGDVALPGLAGEMTSMADQANMASTSQASAPSSELPQDWYDEYEVAYGAAAPPSPSTISCAALPSSPTAWWPSSIGGPVQHDGYLGMADPASCNTLEHLLPSAAIPPEPMAPPKNSPAAPPPADAGGNYDHPELADYGGGVQAQHEHHQPQELTDGADGDAQLELGAAEFDSERVAEMISQIMDGEFVFKFEDDTIVSFNEVAAAPMLIDGGGDGDGDGADGGVGDDPFDN</sequence>
<keyword evidence="3" id="KW-1185">Reference proteome</keyword>
<evidence type="ECO:0000256" key="1">
    <source>
        <dbReference type="SAM" id="MobiDB-lite"/>
    </source>
</evidence>
<reference evidence="2" key="2">
    <citation type="submission" date="2018-05" db="EMBL/GenBank/DDBJ databases">
        <title>OgluRS3 (Oryza glumaepatula Reference Sequence Version 3).</title>
        <authorList>
            <person name="Zhang J."/>
            <person name="Kudrna D."/>
            <person name="Lee S."/>
            <person name="Talag J."/>
            <person name="Welchert J."/>
            <person name="Wing R.A."/>
        </authorList>
    </citation>
    <scope>NUCLEOTIDE SEQUENCE [LARGE SCALE GENOMIC DNA]</scope>
</reference>
<organism evidence="2">
    <name type="scientific">Oryza glumipatula</name>
    <dbReference type="NCBI Taxonomy" id="40148"/>
    <lineage>
        <taxon>Eukaryota</taxon>
        <taxon>Viridiplantae</taxon>
        <taxon>Streptophyta</taxon>
        <taxon>Embryophyta</taxon>
        <taxon>Tracheophyta</taxon>
        <taxon>Spermatophyta</taxon>
        <taxon>Magnoliopsida</taxon>
        <taxon>Liliopsida</taxon>
        <taxon>Poales</taxon>
        <taxon>Poaceae</taxon>
        <taxon>BOP clade</taxon>
        <taxon>Oryzoideae</taxon>
        <taxon>Oryzeae</taxon>
        <taxon>Oryzinae</taxon>
        <taxon>Oryza</taxon>
    </lineage>
</organism>
<feature type="region of interest" description="Disordered" evidence="1">
    <location>
        <begin position="213"/>
        <end position="264"/>
    </location>
</feature>
<feature type="compositionally biased region" description="Pro residues" evidence="1">
    <location>
        <begin position="430"/>
        <end position="449"/>
    </location>
</feature>
<proteinExistence type="predicted"/>
<dbReference type="Proteomes" id="UP000026961">
    <property type="component" value="Chromosome 10"/>
</dbReference>
<feature type="region of interest" description="Disordered" evidence="1">
    <location>
        <begin position="429"/>
        <end position="483"/>
    </location>
</feature>
<name>A0A0E0BA80_9ORYZ</name>
<dbReference type="EnsemblPlants" id="OGLUM10G09030.1">
    <property type="protein sequence ID" value="OGLUM10G09030.1"/>
    <property type="gene ID" value="OGLUM10G09030"/>
</dbReference>
<dbReference type="AlphaFoldDB" id="A0A0E0BA80"/>
<feature type="region of interest" description="Disordered" evidence="1">
    <location>
        <begin position="536"/>
        <end position="557"/>
    </location>
</feature>
<reference evidence="2" key="1">
    <citation type="submission" date="2015-04" db="UniProtKB">
        <authorList>
            <consortium name="EnsemblPlants"/>
        </authorList>
    </citation>
    <scope>IDENTIFICATION</scope>
</reference>
<dbReference type="Gramene" id="OGLUM10G09030.1">
    <property type="protein sequence ID" value="OGLUM10G09030.1"/>
    <property type="gene ID" value="OGLUM10G09030"/>
</dbReference>
<protein>
    <submittedName>
        <fullName evidence="2">Uncharacterized protein</fullName>
    </submittedName>
</protein>
<accession>A0A0E0BA80</accession>
<evidence type="ECO:0000313" key="3">
    <source>
        <dbReference type="Proteomes" id="UP000026961"/>
    </source>
</evidence>
<dbReference type="HOGENOM" id="CLU_489518_0_0_1"/>